<comment type="caution">
    <text evidence="2">The sequence shown here is derived from an EMBL/GenBank/DDBJ whole genome shotgun (WGS) entry which is preliminary data.</text>
</comment>
<gene>
    <name evidence="2" type="ORF">KHLLAP_LOCUS11641</name>
</gene>
<proteinExistence type="predicted"/>
<evidence type="ECO:0000313" key="2">
    <source>
        <dbReference type="EMBL" id="CAJ2511173.1"/>
    </source>
</evidence>
<reference evidence="2" key="1">
    <citation type="submission" date="2023-10" db="EMBL/GenBank/DDBJ databases">
        <authorList>
            <person name="Hackl T."/>
        </authorList>
    </citation>
    <scope>NUCLEOTIDE SEQUENCE</scope>
</reference>
<feature type="domain" description="Heterokaryon incompatibility" evidence="1">
    <location>
        <begin position="242"/>
        <end position="350"/>
    </location>
</feature>
<evidence type="ECO:0000313" key="3">
    <source>
        <dbReference type="Proteomes" id="UP001295740"/>
    </source>
</evidence>
<name>A0AAI8VVG0_9PEZI</name>
<dbReference type="PANTHER" id="PTHR33112">
    <property type="entry name" value="DOMAIN PROTEIN, PUTATIVE-RELATED"/>
    <property type="match status" value="1"/>
</dbReference>
<sequence length="760" mass="86781">MPPRPRGSPDAECCGRWMMTVCAPCILVKLMRLVTQRIAFNREWTARYDPSISRLCLRCAQLLGFTEEFDSGSTYFTAGGRKNEPSSAEKWLYDPPGSFGGYNTIKKRAEACACSYGARVEARLKCSIDSLEDPSPYRFSFRTFYSLQGDINEVERGLPALVERRAVERPFAGIVKPLIDLDFARKAYEECRRGHDVCQARYESLLTNPDYMRLIDVGSLELVMAPQKCNYVTLSYVWGSVNNSVGVCRAMGIRYLWVDDICILETRAVSKVAQFGDMHRIYGNAQFTIIAAQGTNANEGLYGFRPNTRPDFDEQVSSSINEQISLVKELALPAPIQRSTWTTRGWCLQEQLLSKAFLVFWDNQVYWQCPGSMHFEDISLATKSITCKSFAEYEHLHPSPYVSSAYIEYLDRWESRTESTEEELDACRVSQLPLISNILNPHAHAGLMDRNTVIRANGSTLVVRPAVFEEYTVIVSRYSQRVLTHDVDALRAISGVLTVLENGFQSELLHGLPESHLDAALLWREKEGLERRCEDTLPSWSWAGWKGEVAYQDTVEIQTIPGRWTFEDPVRKMIKTRAIKDDLTTTEHFERLRPWAQWDTSCSSSLTTVVGEEFRLGDKMLLRLETKKKKKIVSWEDEEDEKNKENEEMKKGYPSFQIMGKDRVAGHLTLDSSMWLDRDSKNYEGIALVVLSEAQLFDDVQLNIDWDFLNVREDAFYLFNVMPVKLDTSTMVGTRMGIGKVTQDAFYEYDGLEWGGLALR</sequence>
<dbReference type="EMBL" id="CAUWAG010000018">
    <property type="protein sequence ID" value="CAJ2511173.1"/>
    <property type="molecule type" value="Genomic_DNA"/>
</dbReference>
<accession>A0AAI8VVG0</accession>
<keyword evidence="3" id="KW-1185">Reference proteome</keyword>
<dbReference type="Pfam" id="PF06985">
    <property type="entry name" value="HET"/>
    <property type="match status" value="1"/>
</dbReference>
<dbReference type="PANTHER" id="PTHR33112:SF1">
    <property type="entry name" value="HETEROKARYON INCOMPATIBILITY DOMAIN-CONTAINING PROTEIN"/>
    <property type="match status" value="1"/>
</dbReference>
<organism evidence="2 3">
    <name type="scientific">Anthostomella pinea</name>
    <dbReference type="NCBI Taxonomy" id="933095"/>
    <lineage>
        <taxon>Eukaryota</taxon>
        <taxon>Fungi</taxon>
        <taxon>Dikarya</taxon>
        <taxon>Ascomycota</taxon>
        <taxon>Pezizomycotina</taxon>
        <taxon>Sordariomycetes</taxon>
        <taxon>Xylariomycetidae</taxon>
        <taxon>Xylariales</taxon>
        <taxon>Xylariaceae</taxon>
        <taxon>Anthostomella</taxon>
    </lineage>
</organism>
<protein>
    <submittedName>
        <fullName evidence="2">Uu.00g067980.m01.CDS01</fullName>
    </submittedName>
</protein>
<dbReference type="Proteomes" id="UP001295740">
    <property type="component" value="Unassembled WGS sequence"/>
</dbReference>
<evidence type="ECO:0000259" key="1">
    <source>
        <dbReference type="Pfam" id="PF06985"/>
    </source>
</evidence>
<dbReference type="AlphaFoldDB" id="A0AAI8VVG0"/>
<dbReference type="InterPro" id="IPR010730">
    <property type="entry name" value="HET"/>
</dbReference>